<keyword evidence="5" id="KW-1185">Reference proteome</keyword>
<protein>
    <submittedName>
        <fullName evidence="4">Chalcone synthase J</fullName>
    </submittedName>
</protein>
<evidence type="ECO:0000259" key="3">
    <source>
        <dbReference type="Pfam" id="PF00195"/>
    </source>
</evidence>
<dbReference type="EMBL" id="QJKJ01015580">
    <property type="protein sequence ID" value="RDX62292.1"/>
    <property type="molecule type" value="Genomic_DNA"/>
</dbReference>
<name>A0A371E8C4_MUCPR</name>
<dbReference type="Proteomes" id="UP000257109">
    <property type="component" value="Unassembled WGS sequence"/>
</dbReference>
<feature type="domain" description="Chalcone/stilbene synthase N-terminal" evidence="3">
    <location>
        <begin position="1"/>
        <end position="68"/>
    </location>
</feature>
<evidence type="ECO:0000313" key="4">
    <source>
        <dbReference type="EMBL" id="RDX62292.1"/>
    </source>
</evidence>
<comment type="caution">
    <text evidence="4">The sequence shown here is derived from an EMBL/GenBank/DDBJ whole genome shotgun (WGS) entry which is preliminary data.</text>
</comment>
<dbReference type="Gene3D" id="3.40.47.10">
    <property type="match status" value="2"/>
</dbReference>
<dbReference type="InterPro" id="IPR011141">
    <property type="entry name" value="Polyketide_synthase_type-III"/>
</dbReference>
<dbReference type="GO" id="GO:0030639">
    <property type="term" value="P:polyketide biosynthetic process"/>
    <property type="evidence" value="ECO:0007669"/>
    <property type="project" value="TreeGrafter"/>
</dbReference>
<dbReference type="AlphaFoldDB" id="A0A371E8C4"/>
<feature type="non-terminal residue" evidence="4">
    <location>
        <position position="1"/>
    </location>
</feature>
<dbReference type="PANTHER" id="PTHR11877">
    <property type="entry name" value="HYDROXYMETHYLGLUTARYL-COA SYNTHASE"/>
    <property type="match status" value="1"/>
</dbReference>
<evidence type="ECO:0000313" key="5">
    <source>
        <dbReference type="Proteomes" id="UP000257109"/>
    </source>
</evidence>
<dbReference type="Pfam" id="PF00195">
    <property type="entry name" value="Chal_sti_synt_N"/>
    <property type="match status" value="1"/>
</dbReference>
<sequence length="139" mass="15494">MIKKRYMHLTEEILKENPNIGKHMAPSLDARQDLVVMEVPKLGKEAARKAIEEWGQPKSKITHLVLVSIVPNSDGALSLHLREAGLIFHLHKDVPALISNNIENTLVEAFQPLNISDYNSIFWIVHPGTWTSNSGPSGV</sequence>
<dbReference type="OrthoDB" id="1500228at2759"/>
<keyword evidence="1" id="KW-0808">Transferase</keyword>
<dbReference type="GO" id="GO:0016747">
    <property type="term" value="F:acyltransferase activity, transferring groups other than amino-acyl groups"/>
    <property type="evidence" value="ECO:0007669"/>
    <property type="project" value="InterPro"/>
</dbReference>
<evidence type="ECO:0000256" key="1">
    <source>
        <dbReference type="ARBA" id="ARBA00022679"/>
    </source>
</evidence>
<dbReference type="STRING" id="157652.A0A371E8C4"/>
<dbReference type="InterPro" id="IPR016039">
    <property type="entry name" value="Thiolase-like"/>
</dbReference>
<proteinExistence type="predicted"/>
<accession>A0A371E8C4</accession>
<organism evidence="4 5">
    <name type="scientific">Mucuna pruriens</name>
    <name type="common">Velvet bean</name>
    <name type="synonym">Dolichos pruriens</name>
    <dbReference type="NCBI Taxonomy" id="157652"/>
    <lineage>
        <taxon>Eukaryota</taxon>
        <taxon>Viridiplantae</taxon>
        <taxon>Streptophyta</taxon>
        <taxon>Embryophyta</taxon>
        <taxon>Tracheophyta</taxon>
        <taxon>Spermatophyta</taxon>
        <taxon>Magnoliopsida</taxon>
        <taxon>eudicotyledons</taxon>
        <taxon>Gunneridae</taxon>
        <taxon>Pentapetalae</taxon>
        <taxon>rosids</taxon>
        <taxon>fabids</taxon>
        <taxon>Fabales</taxon>
        <taxon>Fabaceae</taxon>
        <taxon>Papilionoideae</taxon>
        <taxon>50 kb inversion clade</taxon>
        <taxon>NPAAA clade</taxon>
        <taxon>indigoferoid/millettioid clade</taxon>
        <taxon>Phaseoleae</taxon>
        <taxon>Mucuna</taxon>
    </lineage>
</organism>
<reference evidence="4" key="1">
    <citation type="submission" date="2018-05" db="EMBL/GenBank/DDBJ databases">
        <title>Draft genome of Mucuna pruriens seed.</title>
        <authorList>
            <person name="Nnadi N.E."/>
            <person name="Vos R."/>
            <person name="Hasami M.H."/>
            <person name="Devisetty U.K."/>
            <person name="Aguiy J.C."/>
        </authorList>
    </citation>
    <scope>NUCLEOTIDE SEQUENCE [LARGE SCALE GENOMIC DNA]</scope>
    <source>
        <strain evidence="4">JCA_2017</strain>
    </source>
</reference>
<dbReference type="InterPro" id="IPR001099">
    <property type="entry name" value="Chalcone/stilbene_synt_N"/>
</dbReference>
<dbReference type="SUPFAM" id="SSF53901">
    <property type="entry name" value="Thiolase-like"/>
    <property type="match status" value="2"/>
</dbReference>
<evidence type="ECO:0000256" key="2">
    <source>
        <dbReference type="ARBA" id="ARBA00023315"/>
    </source>
</evidence>
<gene>
    <name evidence="4" type="primary">CHSJ</name>
    <name evidence="4" type="ORF">CR513_59393</name>
</gene>
<dbReference type="PANTHER" id="PTHR11877:SF100">
    <property type="entry name" value="CHALCONE SYNTHASE 3"/>
    <property type="match status" value="1"/>
</dbReference>
<keyword evidence="2" id="KW-0012">Acyltransferase</keyword>